<gene>
    <name evidence="1" type="ORF">CN1A_54</name>
</gene>
<evidence type="ECO:0000313" key="1">
    <source>
        <dbReference type="EMBL" id="AGY47163.1"/>
    </source>
</evidence>
<dbReference type="KEGG" id="vg:18506574"/>
<evidence type="ECO:0000313" key="2">
    <source>
        <dbReference type="Proteomes" id="UP000017651"/>
    </source>
</evidence>
<organism evidence="1 2">
    <name type="scientific">Clavibacter phage CN1A</name>
    <dbReference type="NCBI Taxonomy" id="1406793"/>
    <lineage>
        <taxon>Viruses</taxon>
        <taxon>Duplodnaviria</taxon>
        <taxon>Heunggongvirae</taxon>
        <taxon>Uroviricota</taxon>
        <taxon>Caudoviricetes</taxon>
        <taxon>Cinunavirus</taxon>
        <taxon>Cinunavirus CN1A</taxon>
    </lineage>
</organism>
<dbReference type="RefSeq" id="YP_009004266.1">
    <property type="nucleotide sequence ID" value="NC_023549.1"/>
</dbReference>
<reference evidence="1 2" key="1">
    <citation type="journal article" date="2013" name="Genome Announc.">
        <title>Complete Genome of Clavibacter michiganensis subsp. sepedonicusis Siphophage CN1A.</title>
        <authorList>
            <person name="Kongari R.R."/>
            <person name="Yao G.W."/>
            <person name="Chamakura K.R."/>
            <person name="Kuty Everett G.F."/>
        </authorList>
    </citation>
    <scope>NUCLEOTIDE SEQUENCE [LARGE SCALE GENOMIC DNA]</scope>
</reference>
<name>U5PXI3_9CAUD</name>
<proteinExistence type="predicted"/>
<dbReference type="EMBL" id="KF669650">
    <property type="protein sequence ID" value="AGY47163.1"/>
    <property type="molecule type" value="Genomic_DNA"/>
</dbReference>
<accession>U5PXI3</accession>
<protein>
    <submittedName>
        <fullName evidence="1">Uncharacterized protein</fullName>
    </submittedName>
</protein>
<dbReference type="Proteomes" id="UP000017651">
    <property type="component" value="Segment"/>
</dbReference>
<keyword evidence="2" id="KW-1185">Reference proteome</keyword>
<dbReference type="GeneID" id="18506574"/>
<sequence>MFGDNTIKAYLAMGADSPLRAAAFAVETVAMSQVLLLKSFSADDLSVRGDLISDSLRKLALQWRTQADTEDRREDYDAFELVPLYEGDKPELADWPRF</sequence>